<dbReference type="AlphaFoldDB" id="A0A0E9SEM3"/>
<sequence length="53" mass="6448">MLIYPLLNQQITVRYRDRPTNTHGHANNREKRSFLRLQLLSWFINFTTNQAIF</sequence>
<name>A0A0E9SEM3_ANGAN</name>
<dbReference type="EMBL" id="GBXM01068865">
    <property type="protein sequence ID" value="JAH39712.1"/>
    <property type="molecule type" value="Transcribed_RNA"/>
</dbReference>
<evidence type="ECO:0000313" key="1">
    <source>
        <dbReference type="EMBL" id="JAH39712.1"/>
    </source>
</evidence>
<reference evidence="1" key="2">
    <citation type="journal article" date="2015" name="Fish Shellfish Immunol.">
        <title>Early steps in the European eel (Anguilla anguilla)-Vibrio vulnificus interaction in the gills: Role of the RtxA13 toxin.</title>
        <authorList>
            <person name="Callol A."/>
            <person name="Pajuelo D."/>
            <person name="Ebbesson L."/>
            <person name="Teles M."/>
            <person name="MacKenzie S."/>
            <person name="Amaro C."/>
        </authorList>
    </citation>
    <scope>NUCLEOTIDE SEQUENCE</scope>
</reference>
<protein>
    <submittedName>
        <fullName evidence="1">Uncharacterized protein</fullName>
    </submittedName>
</protein>
<dbReference type="EMBL" id="GBXM01104388">
    <property type="protein sequence ID" value="JAH04189.1"/>
    <property type="molecule type" value="Transcribed_RNA"/>
</dbReference>
<reference evidence="1" key="1">
    <citation type="submission" date="2014-11" db="EMBL/GenBank/DDBJ databases">
        <authorList>
            <person name="Amaro Gonzalez C."/>
        </authorList>
    </citation>
    <scope>NUCLEOTIDE SEQUENCE</scope>
</reference>
<accession>A0A0E9SEM3</accession>
<proteinExistence type="predicted"/>
<organism evidence="1">
    <name type="scientific">Anguilla anguilla</name>
    <name type="common">European freshwater eel</name>
    <name type="synonym">Muraena anguilla</name>
    <dbReference type="NCBI Taxonomy" id="7936"/>
    <lineage>
        <taxon>Eukaryota</taxon>
        <taxon>Metazoa</taxon>
        <taxon>Chordata</taxon>
        <taxon>Craniata</taxon>
        <taxon>Vertebrata</taxon>
        <taxon>Euteleostomi</taxon>
        <taxon>Actinopterygii</taxon>
        <taxon>Neopterygii</taxon>
        <taxon>Teleostei</taxon>
        <taxon>Anguilliformes</taxon>
        <taxon>Anguillidae</taxon>
        <taxon>Anguilla</taxon>
    </lineage>
</organism>